<dbReference type="OrthoDB" id="1143206at2"/>
<evidence type="ECO:0000313" key="2">
    <source>
        <dbReference type="EMBL" id="TYP72966.1"/>
    </source>
</evidence>
<accession>A0A5S5C3H1</accession>
<sequence>MKYYITILTMCCLLISCSSPKKGNVIINGTIKGLKKGTVYLQKVQDTILVNVDSVVVEGDPTFVMSTDIKEPEVMYLFLDKEDGVPYNDRLNFFAEPGEITINTTLMAFEKDVKIKGGKNEMKLQEFKKMNQRFNDRNLRLIKENFEAGKQNDQEKLMENDAAYKKLLRQKYLYTINFAVTNRKLEVSPYVTLNEIFDANLNFLDTIAKAMSPRVKKSMYGKQLIQYIEDRKAQEAYSEIKE</sequence>
<comment type="caution">
    <text evidence="2">The sequence shown here is derived from an EMBL/GenBank/DDBJ whole genome shotgun (WGS) entry which is preliminary data.</text>
</comment>
<keyword evidence="3" id="KW-1185">Reference proteome</keyword>
<feature type="domain" description="DUF4369" evidence="1">
    <location>
        <begin position="26"/>
        <end position="121"/>
    </location>
</feature>
<protein>
    <submittedName>
        <fullName evidence="2">Uncharacterized protein DUF4369</fullName>
    </submittedName>
</protein>
<organism evidence="2 3">
    <name type="scientific">Aquimarina intermedia</name>
    <dbReference type="NCBI Taxonomy" id="350814"/>
    <lineage>
        <taxon>Bacteria</taxon>
        <taxon>Pseudomonadati</taxon>
        <taxon>Bacteroidota</taxon>
        <taxon>Flavobacteriia</taxon>
        <taxon>Flavobacteriales</taxon>
        <taxon>Flavobacteriaceae</taxon>
        <taxon>Aquimarina</taxon>
    </lineage>
</organism>
<proteinExistence type="predicted"/>
<gene>
    <name evidence="2" type="ORF">BD809_106220</name>
</gene>
<dbReference type="InterPro" id="IPR025380">
    <property type="entry name" value="DUF4369"/>
</dbReference>
<dbReference type="Pfam" id="PF14289">
    <property type="entry name" value="DUF4369"/>
    <property type="match status" value="1"/>
</dbReference>
<dbReference type="Proteomes" id="UP000324376">
    <property type="component" value="Unassembled WGS sequence"/>
</dbReference>
<dbReference type="EMBL" id="VNHU01000006">
    <property type="protein sequence ID" value="TYP72966.1"/>
    <property type="molecule type" value="Genomic_DNA"/>
</dbReference>
<dbReference type="PROSITE" id="PS51257">
    <property type="entry name" value="PROKAR_LIPOPROTEIN"/>
    <property type="match status" value="1"/>
</dbReference>
<reference evidence="2 3" key="1">
    <citation type="submission" date="2019-07" db="EMBL/GenBank/DDBJ databases">
        <title>Genomic Encyclopedia of Archaeal and Bacterial Type Strains, Phase II (KMG-II): from individual species to whole genera.</title>
        <authorList>
            <person name="Goeker M."/>
        </authorList>
    </citation>
    <scope>NUCLEOTIDE SEQUENCE [LARGE SCALE GENOMIC DNA]</scope>
    <source>
        <strain evidence="2 3">DSM 17527</strain>
    </source>
</reference>
<name>A0A5S5C3H1_9FLAO</name>
<evidence type="ECO:0000313" key="3">
    <source>
        <dbReference type="Proteomes" id="UP000324376"/>
    </source>
</evidence>
<evidence type="ECO:0000259" key="1">
    <source>
        <dbReference type="Pfam" id="PF14289"/>
    </source>
</evidence>
<dbReference type="AlphaFoldDB" id="A0A5S5C3H1"/>
<dbReference type="RefSeq" id="WP_148782988.1">
    <property type="nucleotide sequence ID" value="NZ_VNHU01000006.1"/>
</dbReference>